<evidence type="ECO:0000313" key="5">
    <source>
        <dbReference type="Proteomes" id="UP000504882"/>
    </source>
</evidence>
<reference evidence="4 5" key="1">
    <citation type="submission" date="2019-03" db="EMBL/GenBank/DDBJ databases">
        <title>Genomic features of bacteria from cold environments.</title>
        <authorList>
            <person name="Shen L."/>
        </authorList>
    </citation>
    <scope>NUCLEOTIDE SEQUENCE [LARGE SCALE GENOMIC DNA]</scope>
    <source>
        <strain evidence="5">T3246-1</strain>
    </source>
</reference>
<name>A0ABY2E8Z4_9MICO</name>
<feature type="region of interest" description="Disordered" evidence="1">
    <location>
        <begin position="884"/>
        <end position="936"/>
    </location>
</feature>
<feature type="compositionally biased region" description="Basic and acidic residues" evidence="1">
    <location>
        <begin position="1"/>
        <end position="31"/>
    </location>
</feature>
<proteinExistence type="predicted"/>
<feature type="domain" description="LTD" evidence="3">
    <location>
        <begin position="183"/>
        <end position="287"/>
    </location>
</feature>
<evidence type="ECO:0000256" key="2">
    <source>
        <dbReference type="SAM" id="Phobius"/>
    </source>
</evidence>
<keyword evidence="2" id="KW-1133">Transmembrane helix</keyword>
<feature type="domain" description="LTD" evidence="3">
    <location>
        <begin position="320"/>
        <end position="422"/>
    </location>
</feature>
<dbReference type="SUPFAM" id="SSF74853">
    <property type="entry name" value="Lamin A/C globular tail domain"/>
    <property type="match status" value="3"/>
</dbReference>
<feature type="transmembrane region" description="Helical" evidence="2">
    <location>
        <begin position="1029"/>
        <end position="1049"/>
    </location>
</feature>
<comment type="caution">
    <text evidence="4">The sequence shown here is derived from an EMBL/GenBank/DDBJ whole genome shotgun (WGS) entry which is preliminary data.</text>
</comment>
<keyword evidence="5" id="KW-1185">Reference proteome</keyword>
<dbReference type="InterPro" id="IPR036415">
    <property type="entry name" value="Lamin_tail_dom_sf"/>
</dbReference>
<protein>
    <recommendedName>
        <fullName evidence="3">LTD domain-containing protein</fullName>
    </recommendedName>
</protein>
<dbReference type="PROSITE" id="PS51841">
    <property type="entry name" value="LTD"/>
    <property type="match status" value="3"/>
</dbReference>
<sequence>MPDPARAERGRRVEGSEPDHAPEHEEPEQPRHPSAPQGAEAGAQGLRREQPGGEEEERHPERVEQRGKVSPLLHQTEARGKDDGVERHHQDDRDALREVHPVFPHAWQHATRLRRPPPPRRSAAATRVPAVIRRTPAVHRAFACARKDRRTPNTIGEPVRRPIPAPLAAAGALGLGLGAVLIAPAAAQAAETDIRINEVQSNSADDAPDFVELTNVGTDPVTVTGWILRDDNDSRTLALPDVTIAPGGFYVIEPDSGENGFGLGSDDMARLYLADGTTLIDSYTWTAHAFSEGRVPDGTGDFVDTEPTPGAANVVRELPEFYDADSPVVVNEVMSDDPDGGEDWVELYNTGAEAIDVSGWILRDNDPLSELPIAPGTEIAPGAFLVVETNVTDAGFGLGSNDELRMYLPDGLGLVDSYAWTDHAFAEGRLPDGTGVFADTTPTRGTANVPRPRTHAVVINEVESNGDPRGDWVELANTDLAQTVDVTGWTLVDADPEHEPMVLTGEIESGGYRAFLTEPHFGLGGADSVTVRDETGAVVDSVAWATHAPATVGRCPDPTGPFGDTSEGTFELVNACEDITEPEVVASPWPFGNDVREAVAPDTWGEDMSGLDLGADGTVYAVNNDNGEIFELAAPEATGGLYAIAQSWVPTYPEGTGTPDAEGLSVAGDGAIFLSTERNNDASGTSRPSVLRVELGASGASDTTHEWNLTAITGALGANAGLEGIEWISDADATALGVRDADGATYDPAAFGEHFGGIFAVAVEQTGAVHLVVLESDGDATLLQTAQASESVPVLMDLDWRAGANELWGLCDEACDNRTSVFAFVDGLLAWQVDHHAPTGMNTSYTNEGLAFVWCSADPDAAPTTLWISDTAHDGVSLRVADGAACVPAGPGDPDPTDPTDPAPTDPAPAAPSADDLTEDNRGDLTGPETAEPGETVVFTLPGGAGTAVHVWMLSDPVLLASVTVNADDTLEVTIPANAPAGPHRIVVQAQDGTVLGWAELEVLAADGGFGGPGVGPGGLAATGVEPGVTGVALAALASVLLGGVALAARRRMGSGRA</sequence>
<dbReference type="InterPro" id="IPR001322">
    <property type="entry name" value="Lamin_tail_dom"/>
</dbReference>
<dbReference type="Pfam" id="PF00932">
    <property type="entry name" value="LTD"/>
    <property type="match status" value="2"/>
</dbReference>
<evidence type="ECO:0000256" key="1">
    <source>
        <dbReference type="SAM" id="MobiDB-lite"/>
    </source>
</evidence>
<dbReference type="EMBL" id="SMNA01000001">
    <property type="protein sequence ID" value="TDE98974.1"/>
    <property type="molecule type" value="Genomic_DNA"/>
</dbReference>
<evidence type="ECO:0000313" key="4">
    <source>
        <dbReference type="EMBL" id="TDE98974.1"/>
    </source>
</evidence>
<evidence type="ECO:0000259" key="3">
    <source>
        <dbReference type="PROSITE" id="PS51841"/>
    </source>
</evidence>
<feature type="compositionally biased region" description="Pro residues" evidence="1">
    <location>
        <begin position="891"/>
        <end position="910"/>
    </location>
</feature>
<organism evidence="4 5">
    <name type="scientific">Occultella glacieicola</name>
    <dbReference type="NCBI Taxonomy" id="2518684"/>
    <lineage>
        <taxon>Bacteria</taxon>
        <taxon>Bacillati</taxon>
        <taxon>Actinomycetota</taxon>
        <taxon>Actinomycetes</taxon>
        <taxon>Micrococcales</taxon>
        <taxon>Ruaniaceae</taxon>
        <taxon>Occultella</taxon>
    </lineage>
</organism>
<keyword evidence="2" id="KW-0472">Membrane</keyword>
<feature type="compositionally biased region" description="Basic and acidic residues" evidence="1">
    <location>
        <begin position="76"/>
        <end position="97"/>
    </location>
</feature>
<feature type="domain" description="LTD" evidence="3">
    <location>
        <begin position="450"/>
        <end position="546"/>
    </location>
</feature>
<accession>A0ABY2E8Z4</accession>
<feature type="region of interest" description="Disordered" evidence="1">
    <location>
        <begin position="1"/>
        <end position="97"/>
    </location>
</feature>
<dbReference type="Gene3D" id="2.60.40.1260">
    <property type="entry name" value="Lamin Tail domain"/>
    <property type="match status" value="3"/>
</dbReference>
<gene>
    <name evidence="4" type="ORF">EXU48_01945</name>
</gene>
<keyword evidence="2" id="KW-0812">Transmembrane</keyword>
<dbReference type="Proteomes" id="UP000504882">
    <property type="component" value="Unassembled WGS sequence"/>
</dbReference>
<feature type="compositionally biased region" description="Basic and acidic residues" evidence="1">
    <location>
        <begin position="46"/>
        <end position="67"/>
    </location>
</feature>